<protein>
    <submittedName>
        <fullName evidence="1">Uncharacterized protein</fullName>
    </submittedName>
</protein>
<dbReference type="AlphaFoldDB" id="A0A7I8BRG4"/>
<dbReference type="Proteomes" id="UP000510888">
    <property type="component" value="Chromosome 2"/>
</dbReference>
<keyword evidence="2" id="KW-1185">Reference proteome</keyword>
<dbReference type="KEGG" id="plad:PPGU16_44140"/>
<dbReference type="EMBL" id="AP023175">
    <property type="protein sequence ID" value="BCF91347.1"/>
    <property type="molecule type" value="Genomic_DNA"/>
</dbReference>
<evidence type="ECO:0000313" key="1">
    <source>
        <dbReference type="EMBL" id="BCF91347.1"/>
    </source>
</evidence>
<organism evidence="1 2">
    <name type="scientific">Paraburkholderia largidicola</name>
    <dbReference type="NCBI Taxonomy" id="3014751"/>
    <lineage>
        <taxon>Bacteria</taxon>
        <taxon>Pseudomonadati</taxon>
        <taxon>Pseudomonadota</taxon>
        <taxon>Betaproteobacteria</taxon>
        <taxon>Burkholderiales</taxon>
        <taxon>Burkholderiaceae</taxon>
        <taxon>Paraburkholderia</taxon>
    </lineage>
</organism>
<dbReference type="RefSeq" id="WP_180725033.1">
    <property type="nucleotide sequence ID" value="NZ_AP023175.1"/>
</dbReference>
<name>A0A7I8BRG4_9BURK</name>
<gene>
    <name evidence="1" type="ORF">PPGU16_44140</name>
</gene>
<evidence type="ECO:0000313" key="2">
    <source>
        <dbReference type="Proteomes" id="UP000510888"/>
    </source>
</evidence>
<proteinExistence type="predicted"/>
<accession>A0A7I8BRG4</accession>
<reference evidence="1 2" key="1">
    <citation type="journal article" date="2020" name="Genes (Basel)">
        <title>Genomic Comparison of Insect Gut Symbionts from Divergent Burkholderia Subclades.</title>
        <authorList>
            <person name="Takeshita K."/>
            <person name="Kikuchi Y."/>
        </authorList>
    </citation>
    <scope>NUCLEOTIDE SEQUENCE [LARGE SCALE GENOMIC DNA]</scope>
    <source>
        <strain evidence="1 2">PGU16</strain>
    </source>
</reference>
<sequence length="89" mass="9493">MSTLMIKDLSIAEALDGNAMKAVRGGFAGYPHFPGLKFDFDNSKHIGDVQQMIQQQMDISNVSGGNAFASGLTTTITPTMLANNSVTVR</sequence>